<keyword evidence="2" id="KW-0719">Serine esterase</keyword>
<dbReference type="Proteomes" id="UP000291343">
    <property type="component" value="Unassembled WGS sequence"/>
</dbReference>
<dbReference type="FunCoup" id="A0A482X3Y9">
    <property type="interactions" value="52"/>
</dbReference>
<protein>
    <recommendedName>
        <fullName evidence="5">Carboxylic ester hydrolase</fullName>
        <ecNumber evidence="5">3.1.1.-</ecNumber>
    </recommendedName>
</protein>
<dbReference type="PANTHER" id="PTHR43142">
    <property type="entry name" value="CARBOXYLIC ESTER HYDROLASE"/>
    <property type="match status" value="1"/>
</dbReference>
<dbReference type="Pfam" id="PF00135">
    <property type="entry name" value="COesterase"/>
    <property type="match status" value="1"/>
</dbReference>
<proteinExistence type="inferred from homology"/>
<comment type="similarity">
    <text evidence="1 5">Belongs to the type-B carboxylesterase/lipase family.</text>
</comment>
<feature type="signal peptide" evidence="5">
    <location>
        <begin position="1"/>
        <end position="22"/>
    </location>
</feature>
<dbReference type="AlphaFoldDB" id="A0A482X3Y9"/>
<evidence type="ECO:0000256" key="5">
    <source>
        <dbReference type="RuleBase" id="RU361235"/>
    </source>
</evidence>
<dbReference type="InterPro" id="IPR002018">
    <property type="entry name" value="CarbesteraseB"/>
</dbReference>
<dbReference type="InParanoid" id="A0A482X3Y9"/>
<dbReference type="PANTHER" id="PTHR43142:SF1">
    <property type="entry name" value="CARBOXYLIC ESTER HYDROLASE"/>
    <property type="match status" value="1"/>
</dbReference>
<evidence type="ECO:0000256" key="1">
    <source>
        <dbReference type="ARBA" id="ARBA00005964"/>
    </source>
</evidence>
<keyword evidence="8" id="KW-1185">Reference proteome</keyword>
<dbReference type="SUPFAM" id="SSF53474">
    <property type="entry name" value="alpha/beta-Hydrolases"/>
    <property type="match status" value="1"/>
</dbReference>
<evidence type="ECO:0000259" key="6">
    <source>
        <dbReference type="Pfam" id="PF00135"/>
    </source>
</evidence>
<dbReference type="Gene3D" id="3.40.50.1820">
    <property type="entry name" value="alpha/beta hydrolase"/>
    <property type="match status" value="1"/>
</dbReference>
<dbReference type="PROSITE" id="PS00941">
    <property type="entry name" value="CARBOXYLESTERASE_B_2"/>
    <property type="match status" value="1"/>
</dbReference>
<dbReference type="CDD" id="cd00312">
    <property type="entry name" value="Esterase_lipase"/>
    <property type="match status" value="1"/>
</dbReference>
<evidence type="ECO:0000256" key="2">
    <source>
        <dbReference type="ARBA" id="ARBA00022487"/>
    </source>
</evidence>
<dbReference type="PROSITE" id="PS00122">
    <property type="entry name" value="CARBOXYLESTERASE_B_1"/>
    <property type="match status" value="1"/>
</dbReference>
<dbReference type="EMBL" id="QKKF02018223">
    <property type="protein sequence ID" value="RZF40494.1"/>
    <property type="molecule type" value="Genomic_DNA"/>
</dbReference>
<sequence length="573" mass="64390">MAGGINLAILSVLLFVYFEVNAEQNPIITVESGTVRGSSHLKTAKGRTIYSYEGIPYARPPVGKYRFREPQPPKPWRGIWDGTKQGDVCLQYDHMVYLSPLSIVGDEDCLFINVYTPKLPQVVGNKLMDVIVYIHGGGYTSGSGNLYGPKFLLDQDFVFVTFNYRLGPLGFLSTEDQVVPGNNGLKDQQFALAWVQRNIKAFGGNPASVTISGMSAGGGSVQYHYFSKKSAGLFHRGISMSGATLCPFPQVENSREKANRIAAELGCPTQSSQELIDCLRTRPARRIVRLIQPLFMPWHYNPYSPFGPTVETTGTDPFISRNPIDMLLDGDVLDVPWMASVTTEEGLYPTSNFVADADILQELDDRWLELAPHVLDFNFTIPVNLQSDAAIKIKKEYLGDKPISRQTNRQLTHMFGDRLYVVDVERAARLQAAVTTSPVFFYRFAYRGKHSYSEMMSGGSLEDFGVSHGDDTMYVLETFYGKVEETDSDKAMTQRMLDFWTSFARTGTPQSPGVNWEAVVPNKAEINYLQIDSPDNMYMTTSEDIGRRKFWETLPFNEKSYTTLQPRYNKDEL</sequence>
<dbReference type="OrthoDB" id="6846267at2759"/>
<feature type="chain" id="PRO_5019618597" description="Carboxylic ester hydrolase" evidence="5">
    <location>
        <begin position="23"/>
        <end position="573"/>
    </location>
</feature>
<feature type="domain" description="Carboxylesterase type B" evidence="6">
    <location>
        <begin position="25"/>
        <end position="537"/>
    </location>
</feature>
<accession>A0A482X3Y9</accession>
<evidence type="ECO:0000256" key="3">
    <source>
        <dbReference type="ARBA" id="ARBA00022801"/>
    </source>
</evidence>
<dbReference type="InterPro" id="IPR029058">
    <property type="entry name" value="AB_hydrolase_fold"/>
</dbReference>
<keyword evidence="5" id="KW-0732">Signal</keyword>
<name>A0A482X3Y9_LAOST</name>
<keyword evidence="4" id="KW-0325">Glycoprotein</keyword>
<organism evidence="7 8">
    <name type="scientific">Laodelphax striatellus</name>
    <name type="common">Small brown planthopper</name>
    <name type="synonym">Delphax striatella</name>
    <dbReference type="NCBI Taxonomy" id="195883"/>
    <lineage>
        <taxon>Eukaryota</taxon>
        <taxon>Metazoa</taxon>
        <taxon>Ecdysozoa</taxon>
        <taxon>Arthropoda</taxon>
        <taxon>Hexapoda</taxon>
        <taxon>Insecta</taxon>
        <taxon>Pterygota</taxon>
        <taxon>Neoptera</taxon>
        <taxon>Paraneoptera</taxon>
        <taxon>Hemiptera</taxon>
        <taxon>Auchenorrhyncha</taxon>
        <taxon>Fulgoroidea</taxon>
        <taxon>Delphacidae</taxon>
        <taxon>Criomorphinae</taxon>
        <taxon>Laodelphax</taxon>
    </lineage>
</organism>
<keyword evidence="3 5" id="KW-0378">Hydrolase</keyword>
<gene>
    <name evidence="7" type="ORF">LSTR_LSTR000373</name>
</gene>
<evidence type="ECO:0000313" key="8">
    <source>
        <dbReference type="Proteomes" id="UP000291343"/>
    </source>
</evidence>
<comment type="caution">
    <text evidence="7">The sequence shown here is derived from an EMBL/GenBank/DDBJ whole genome shotgun (WGS) entry which is preliminary data.</text>
</comment>
<dbReference type="InterPro" id="IPR019819">
    <property type="entry name" value="Carboxylesterase_B_CS"/>
</dbReference>
<dbReference type="SMR" id="A0A482X3Y9"/>
<dbReference type="InterPro" id="IPR019826">
    <property type="entry name" value="Carboxylesterase_B_AS"/>
</dbReference>
<evidence type="ECO:0000313" key="7">
    <source>
        <dbReference type="EMBL" id="RZF40494.1"/>
    </source>
</evidence>
<evidence type="ECO:0000256" key="4">
    <source>
        <dbReference type="ARBA" id="ARBA00023180"/>
    </source>
</evidence>
<reference evidence="7 8" key="1">
    <citation type="journal article" date="2017" name="Gigascience">
        <title>Genome sequence of the small brown planthopper, Laodelphax striatellus.</title>
        <authorList>
            <person name="Zhu J."/>
            <person name="Jiang F."/>
            <person name="Wang X."/>
            <person name="Yang P."/>
            <person name="Bao Y."/>
            <person name="Zhao W."/>
            <person name="Wang W."/>
            <person name="Lu H."/>
            <person name="Wang Q."/>
            <person name="Cui N."/>
            <person name="Li J."/>
            <person name="Chen X."/>
            <person name="Luo L."/>
            <person name="Yu J."/>
            <person name="Kang L."/>
            <person name="Cui F."/>
        </authorList>
    </citation>
    <scope>NUCLEOTIDE SEQUENCE [LARGE SCALE GENOMIC DNA]</scope>
    <source>
        <strain evidence="7">Lst14</strain>
    </source>
</reference>
<dbReference type="EC" id="3.1.1.-" evidence="5"/>
<dbReference type="GO" id="GO:0052689">
    <property type="term" value="F:carboxylic ester hydrolase activity"/>
    <property type="evidence" value="ECO:0007669"/>
    <property type="project" value="UniProtKB-KW"/>
</dbReference>
<dbReference type="STRING" id="195883.A0A482X3Y9"/>